<evidence type="ECO:0000313" key="2">
    <source>
        <dbReference type="Proteomes" id="UP000294003"/>
    </source>
</evidence>
<comment type="caution">
    <text evidence="1">The sequence shown here is derived from an EMBL/GenBank/DDBJ whole genome shotgun (WGS) entry which is preliminary data.</text>
</comment>
<reference evidence="1 2" key="1">
    <citation type="submission" date="2018-06" db="EMBL/GenBank/DDBJ databases">
        <title>Complete Genomes of Monosporascus.</title>
        <authorList>
            <person name="Robinson A.J."/>
            <person name="Natvig D.O."/>
        </authorList>
    </citation>
    <scope>NUCLEOTIDE SEQUENCE [LARGE SCALE GENOMIC DNA]</scope>
    <source>
        <strain evidence="1 2">CBS 609.92</strain>
    </source>
</reference>
<dbReference type="EMBL" id="QJNS01000036">
    <property type="protein sequence ID" value="RYO91799.1"/>
    <property type="molecule type" value="Genomic_DNA"/>
</dbReference>
<proteinExistence type="predicted"/>
<gene>
    <name evidence="1" type="ORF">DL762_002018</name>
</gene>
<accession>A0ABY0HF97</accession>
<organism evidence="1 2">
    <name type="scientific">Monosporascus cannonballus</name>
    <dbReference type="NCBI Taxonomy" id="155416"/>
    <lineage>
        <taxon>Eukaryota</taxon>
        <taxon>Fungi</taxon>
        <taxon>Dikarya</taxon>
        <taxon>Ascomycota</taxon>
        <taxon>Pezizomycotina</taxon>
        <taxon>Sordariomycetes</taxon>
        <taxon>Xylariomycetidae</taxon>
        <taxon>Xylariales</taxon>
        <taxon>Xylariales incertae sedis</taxon>
        <taxon>Monosporascus</taxon>
    </lineage>
</organism>
<name>A0ABY0HF97_9PEZI</name>
<evidence type="ECO:0008006" key="3">
    <source>
        <dbReference type="Google" id="ProtNLM"/>
    </source>
</evidence>
<sequence>MPPSAIWPGDFTGAQRPYGMDGVRIHRAHDGDETGPLDTNADTYGGQSGGSIWLLFAGGMHALGLISRANSEESTFESGTNFVNHVLRARQHFP</sequence>
<protein>
    <recommendedName>
        <fullName evidence="3">Peptidase S1 domain-containing protein</fullName>
    </recommendedName>
</protein>
<evidence type="ECO:0000313" key="1">
    <source>
        <dbReference type="EMBL" id="RYO91799.1"/>
    </source>
</evidence>
<keyword evidence="2" id="KW-1185">Reference proteome</keyword>
<dbReference type="Proteomes" id="UP000294003">
    <property type="component" value="Unassembled WGS sequence"/>
</dbReference>